<keyword evidence="2" id="KW-0489">Methyltransferase</keyword>
<dbReference type="GO" id="GO:0032259">
    <property type="term" value="P:methylation"/>
    <property type="evidence" value="ECO:0007669"/>
    <property type="project" value="UniProtKB-KW"/>
</dbReference>
<feature type="domain" description="Tetrapyrrole biosynthesis uroporphyrinogen III synthase" evidence="1">
    <location>
        <begin position="39"/>
        <end position="250"/>
    </location>
</feature>
<dbReference type="GO" id="GO:0006780">
    <property type="term" value="P:uroporphyrinogen III biosynthetic process"/>
    <property type="evidence" value="ECO:0007669"/>
    <property type="project" value="InterPro"/>
</dbReference>
<organism evidence="2 3">
    <name type="scientific">Portibacter lacus</name>
    <dbReference type="NCBI Taxonomy" id="1099794"/>
    <lineage>
        <taxon>Bacteria</taxon>
        <taxon>Pseudomonadati</taxon>
        <taxon>Bacteroidota</taxon>
        <taxon>Saprospiria</taxon>
        <taxon>Saprospirales</taxon>
        <taxon>Haliscomenobacteraceae</taxon>
        <taxon>Portibacter</taxon>
    </lineage>
</organism>
<dbReference type="AlphaFoldDB" id="A0AA37SNJ1"/>
<dbReference type="GO" id="GO:0005829">
    <property type="term" value="C:cytosol"/>
    <property type="evidence" value="ECO:0007669"/>
    <property type="project" value="TreeGrafter"/>
</dbReference>
<dbReference type="InterPro" id="IPR036108">
    <property type="entry name" value="4pyrrol_syn_uPrphyn_synt_sf"/>
</dbReference>
<dbReference type="GO" id="GO:0008168">
    <property type="term" value="F:methyltransferase activity"/>
    <property type="evidence" value="ECO:0007669"/>
    <property type="project" value="UniProtKB-KW"/>
</dbReference>
<protein>
    <submittedName>
        <fullName evidence="2">Uroporphyrinogen III methyltransferase</fullName>
    </submittedName>
</protein>
<dbReference type="EMBL" id="BSOH01000014">
    <property type="protein sequence ID" value="GLR18038.1"/>
    <property type="molecule type" value="Genomic_DNA"/>
</dbReference>
<dbReference type="PANTHER" id="PTHR12390">
    <property type="entry name" value="UROPORPHYRINOGEN III SYNTHASE"/>
    <property type="match status" value="1"/>
</dbReference>
<comment type="caution">
    <text evidence="2">The sequence shown here is derived from an EMBL/GenBank/DDBJ whole genome shotgun (WGS) entry which is preliminary data.</text>
</comment>
<reference evidence="2" key="1">
    <citation type="journal article" date="2014" name="Int. J. Syst. Evol. Microbiol.">
        <title>Complete genome sequence of Corynebacterium casei LMG S-19264T (=DSM 44701T), isolated from a smear-ripened cheese.</title>
        <authorList>
            <consortium name="US DOE Joint Genome Institute (JGI-PGF)"/>
            <person name="Walter F."/>
            <person name="Albersmeier A."/>
            <person name="Kalinowski J."/>
            <person name="Ruckert C."/>
        </authorList>
    </citation>
    <scope>NUCLEOTIDE SEQUENCE</scope>
    <source>
        <strain evidence="2">NBRC 108769</strain>
    </source>
</reference>
<evidence type="ECO:0000313" key="2">
    <source>
        <dbReference type="EMBL" id="GLR18038.1"/>
    </source>
</evidence>
<accession>A0AA37SNJ1</accession>
<proteinExistence type="predicted"/>
<evidence type="ECO:0000259" key="1">
    <source>
        <dbReference type="Pfam" id="PF02602"/>
    </source>
</evidence>
<dbReference type="Proteomes" id="UP001156666">
    <property type="component" value="Unassembled WGS sequence"/>
</dbReference>
<keyword evidence="2" id="KW-0808">Transferase</keyword>
<sequence>MRAQDMSAETKAGTVYKTVKTILVSQPKPERSPYYKLEQKYGIQIDWRPFIHVEGVTEKEFRKNRIRPDEYSAVIFTSKNSIEHFFRLCEEMRIKMDQNTKYFCLSEAIANYLQKFIVYRKRKVFVGVRKVADLHSYFNKHKDKEKFFLPNSNLGSQDVVDYLDENKINYTSAMMYKTVASDLSDLSDITYDVLVFFSPLGIHSLYENFPGFKQNETRMAVFGNSTSKAVEDRGLTINIHAPSPESPSMTMALENYLKKSNPL</sequence>
<dbReference type="InterPro" id="IPR039793">
    <property type="entry name" value="UROS/Hem4"/>
</dbReference>
<reference evidence="2" key="2">
    <citation type="submission" date="2023-01" db="EMBL/GenBank/DDBJ databases">
        <title>Draft genome sequence of Portibacter lacus strain NBRC 108769.</title>
        <authorList>
            <person name="Sun Q."/>
            <person name="Mori K."/>
        </authorList>
    </citation>
    <scope>NUCLEOTIDE SEQUENCE</scope>
    <source>
        <strain evidence="2">NBRC 108769</strain>
    </source>
</reference>
<dbReference type="GO" id="GO:0004852">
    <property type="term" value="F:uroporphyrinogen-III synthase activity"/>
    <property type="evidence" value="ECO:0007669"/>
    <property type="project" value="InterPro"/>
</dbReference>
<dbReference type="Pfam" id="PF02602">
    <property type="entry name" value="HEM4"/>
    <property type="match status" value="1"/>
</dbReference>
<dbReference type="PANTHER" id="PTHR12390:SF0">
    <property type="entry name" value="UROPORPHYRINOGEN-III SYNTHASE"/>
    <property type="match status" value="1"/>
</dbReference>
<dbReference type="CDD" id="cd06578">
    <property type="entry name" value="HemD"/>
    <property type="match status" value="1"/>
</dbReference>
<dbReference type="SUPFAM" id="SSF69618">
    <property type="entry name" value="HemD-like"/>
    <property type="match status" value="1"/>
</dbReference>
<name>A0AA37SNJ1_9BACT</name>
<evidence type="ECO:0000313" key="3">
    <source>
        <dbReference type="Proteomes" id="UP001156666"/>
    </source>
</evidence>
<gene>
    <name evidence="2" type="ORF">GCM10007940_26530</name>
</gene>
<keyword evidence="3" id="KW-1185">Reference proteome</keyword>
<dbReference type="Gene3D" id="3.40.50.10090">
    <property type="match status" value="2"/>
</dbReference>
<dbReference type="InterPro" id="IPR003754">
    <property type="entry name" value="4pyrrol_synth_uPrphyn_synth"/>
</dbReference>